<comment type="subcellular location">
    <subcellularLocation>
        <location evidence="1 7">Cell membrane</location>
        <topology evidence="1 7">Multi-pass membrane protein</topology>
    </subcellularLocation>
</comment>
<keyword evidence="11" id="KW-1185">Reference proteome</keyword>
<sequence>MREVGTVQTDTRDQTPEPLTGPGAAQGAPAPGEGPSGGRGGRTATTKRAGTAGRHLHAGRLTYAVLSLFTLGSLFPLVWTAIAASRDNQRLAETPPPFWFGSNLIPNMTTAWNDANMGKALLNTFVVAGTVAVSTVVFATLAGYAFAKLRFRARNALLLTVIGTMMVPPQLSVVPLYMAVAKLEWANQLQAVILPLMVSAFGVFFMRQYLVNALPTELIEAARVDGAHSLRVVWHIVFPVARPAMAVLGMLTFVMAWNEFFWPVIALTQDNPTVQVALTGLGRGYIPDESVIMAGAFLGTLPLLIAFALFGKQIVGGIMQGAVKG</sequence>
<evidence type="ECO:0000256" key="5">
    <source>
        <dbReference type="ARBA" id="ARBA00022989"/>
    </source>
</evidence>
<evidence type="ECO:0000256" key="4">
    <source>
        <dbReference type="ARBA" id="ARBA00022692"/>
    </source>
</evidence>
<dbReference type="Proteomes" id="UP000631535">
    <property type="component" value="Unassembled WGS sequence"/>
</dbReference>
<keyword evidence="4 7" id="KW-0812">Transmembrane</keyword>
<evidence type="ECO:0000313" key="11">
    <source>
        <dbReference type="Proteomes" id="UP000631535"/>
    </source>
</evidence>
<feature type="transmembrane region" description="Helical" evidence="7">
    <location>
        <begin position="232"/>
        <end position="257"/>
    </location>
</feature>
<feature type="domain" description="ABC transmembrane type-1" evidence="9">
    <location>
        <begin position="121"/>
        <end position="310"/>
    </location>
</feature>
<feature type="transmembrane region" description="Helical" evidence="7">
    <location>
        <begin position="192"/>
        <end position="211"/>
    </location>
</feature>
<dbReference type="EMBL" id="BMMP01000005">
    <property type="protein sequence ID" value="GGO46868.1"/>
    <property type="molecule type" value="Genomic_DNA"/>
</dbReference>
<evidence type="ECO:0000256" key="1">
    <source>
        <dbReference type="ARBA" id="ARBA00004651"/>
    </source>
</evidence>
<name>A0ABQ2M4Q8_9ACTN</name>
<dbReference type="SUPFAM" id="SSF161098">
    <property type="entry name" value="MetI-like"/>
    <property type="match status" value="1"/>
</dbReference>
<dbReference type="InterPro" id="IPR035906">
    <property type="entry name" value="MetI-like_sf"/>
</dbReference>
<dbReference type="CDD" id="cd06261">
    <property type="entry name" value="TM_PBP2"/>
    <property type="match status" value="1"/>
</dbReference>
<evidence type="ECO:0000256" key="2">
    <source>
        <dbReference type="ARBA" id="ARBA00022448"/>
    </source>
</evidence>
<proteinExistence type="inferred from homology"/>
<comment type="similarity">
    <text evidence="7">Belongs to the binding-protein-dependent transport system permease family.</text>
</comment>
<keyword evidence="2 7" id="KW-0813">Transport</keyword>
<feature type="transmembrane region" description="Helical" evidence="7">
    <location>
        <begin position="61"/>
        <end position="82"/>
    </location>
</feature>
<keyword evidence="5 7" id="KW-1133">Transmembrane helix</keyword>
<dbReference type="PANTHER" id="PTHR43744:SF12">
    <property type="entry name" value="ABC TRANSPORTER PERMEASE PROTEIN MG189-RELATED"/>
    <property type="match status" value="1"/>
</dbReference>
<accession>A0ABQ2M4Q8</accession>
<dbReference type="PANTHER" id="PTHR43744">
    <property type="entry name" value="ABC TRANSPORTER PERMEASE PROTEIN MG189-RELATED-RELATED"/>
    <property type="match status" value="1"/>
</dbReference>
<dbReference type="Gene3D" id="1.10.3720.10">
    <property type="entry name" value="MetI-like"/>
    <property type="match status" value="1"/>
</dbReference>
<protein>
    <submittedName>
        <fullName evidence="10">Sugar ABC transporter permease</fullName>
    </submittedName>
</protein>
<feature type="transmembrane region" description="Helical" evidence="7">
    <location>
        <begin position="156"/>
        <end position="180"/>
    </location>
</feature>
<comment type="caution">
    <text evidence="10">The sequence shown here is derived from an EMBL/GenBank/DDBJ whole genome shotgun (WGS) entry which is preliminary data.</text>
</comment>
<keyword evidence="6 7" id="KW-0472">Membrane</keyword>
<evidence type="ECO:0000313" key="10">
    <source>
        <dbReference type="EMBL" id="GGO46868.1"/>
    </source>
</evidence>
<reference evidence="11" key="1">
    <citation type="journal article" date="2019" name="Int. J. Syst. Evol. Microbiol.">
        <title>The Global Catalogue of Microorganisms (GCM) 10K type strain sequencing project: providing services to taxonomists for standard genome sequencing and annotation.</title>
        <authorList>
            <consortium name="The Broad Institute Genomics Platform"/>
            <consortium name="The Broad Institute Genome Sequencing Center for Infectious Disease"/>
            <person name="Wu L."/>
            <person name="Ma J."/>
        </authorList>
    </citation>
    <scope>NUCLEOTIDE SEQUENCE [LARGE SCALE GENOMIC DNA]</scope>
    <source>
        <strain evidence="11">CGMCC 4.7178</strain>
    </source>
</reference>
<evidence type="ECO:0000259" key="9">
    <source>
        <dbReference type="PROSITE" id="PS50928"/>
    </source>
</evidence>
<feature type="compositionally biased region" description="Low complexity" evidence="8">
    <location>
        <begin position="21"/>
        <end position="33"/>
    </location>
</feature>
<gene>
    <name evidence="10" type="ORF">GCM10012287_18170</name>
</gene>
<dbReference type="PROSITE" id="PS50928">
    <property type="entry name" value="ABC_TM1"/>
    <property type="match status" value="1"/>
</dbReference>
<feature type="compositionally biased region" description="Low complexity" evidence="8">
    <location>
        <begin position="42"/>
        <end position="52"/>
    </location>
</feature>
<organism evidence="10 11">
    <name type="scientific">Streptomyces daqingensis</name>
    <dbReference type="NCBI Taxonomy" id="1472640"/>
    <lineage>
        <taxon>Bacteria</taxon>
        <taxon>Bacillati</taxon>
        <taxon>Actinomycetota</taxon>
        <taxon>Actinomycetes</taxon>
        <taxon>Kitasatosporales</taxon>
        <taxon>Streptomycetaceae</taxon>
        <taxon>Streptomyces</taxon>
    </lineage>
</organism>
<feature type="transmembrane region" description="Helical" evidence="7">
    <location>
        <begin position="291"/>
        <end position="310"/>
    </location>
</feature>
<evidence type="ECO:0000256" key="3">
    <source>
        <dbReference type="ARBA" id="ARBA00022475"/>
    </source>
</evidence>
<evidence type="ECO:0000256" key="8">
    <source>
        <dbReference type="SAM" id="MobiDB-lite"/>
    </source>
</evidence>
<dbReference type="InterPro" id="IPR000515">
    <property type="entry name" value="MetI-like"/>
</dbReference>
<evidence type="ECO:0000256" key="6">
    <source>
        <dbReference type="ARBA" id="ARBA00023136"/>
    </source>
</evidence>
<dbReference type="RefSeq" id="WP_189036583.1">
    <property type="nucleotide sequence ID" value="NZ_BMMP01000005.1"/>
</dbReference>
<feature type="region of interest" description="Disordered" evidence="8">
    <location>
        <begin position="1"/>
        <end position="52"/>
    </location>
</feature>
<feature type="transmembrane region" description="Helical" evidence="7">
    <location>
        <begin position="120"/>
        <end position="144"/>
    </location>
</feature>
<evidence type="ECO:0000256" key="7">
    <source>
        <dbReference type="RuleBase" id="RU363032"/>
    </source>
</evidence>
<keyword evidence="3" id="KW-1003">Cell membrane</keyword>
<dbReference type="Pfam" id="PF00528">
    <property type="entry name" value="BPD_transp_1"/>
    <property type="match status" value="1"/>
</dbReference>